<evidence type="ECO:0000259" key="2">
    <source>
        <dbReference type="Pfam" id="PF01610"/>
    </source>
</evidence>
<evidence type="ECO:0000256" key="1">
    <source>
        <dbReference type="SAM" id="MobiDB-lite"/>
    </source>
</evidence>
<evidence type="ECO:0000313" key="3">
    <source>
        <dbReference type="EMBL" id="EQD31496.1"/>
    </source>
</evidence>
<dbReference type="InterPro" id="IPR002560">
    <property type="entry name" value="Transposase_DDE"/>
</dbReference>
<feature type="region of interest" description="Disordered" evidence="1">
    <location>
        <begin position="60"/>
        <end position="82"/>
    </location>
</feature>
<accession>T0Y8L2</accession>
<name>T0Y8L2_9ZZZZ</name>
<reference evidence="3" key="2">
    <citation type="journal article" date="2014" name="ISME J.">
        <title>Microbial stratification in low pH oxic and suboxic macroscopic growths along an acid mine drainage.</title>
        <authorList>
            <person name="Mendez-Garcia C."/>
            <person name="Mesa V."/>
            <person name="Sprenger R.R."/>
            <person name="Richter M."/>
            <person name="Diez M.S."/>
            <person name="Solano J."/>
            <person name="Bargiela R."/>
            <person name="Golyshina O.V."/>
            <person name="Manteca A."/>
            <person name="Ramos J.L."/>
            <person name="Gallego J.R."/>
            <person name="Llorente I."/>
            <person name="Martins Dos Santos V.A."/>
            <person name="Jensen O.N."/>
            <person name="Pelaez A.I."/>
            <person name="Sanchez J."/>
            <person name="Ferrer M."/>
        </authorList>
    </citation>
    <scope>NUCLEOTIDE SEQUENCE</scope>
</reference>
<dbReference type="AlphaFoldDB" id="T0Y8L2"/>
<reference evidence="3" key="1">
    <citation type="submission" date="2013-08" db="EMBL/GenBank/DDBJ databases">
        <authorList>
            <person name="Mendez C."/>
            <person name="Richter M."/>
            <person name="Ferrer M."/>
            <person name="Sanchez J."/>
        </authorList>
    </citation>
    <scope>NUCLEOTIDE SEQUENCE</scope>
</reference>
<comment type="caution">
    <text evidence="3">The sequence shown here is derived from an EMBL/GenBank/DDBJ whole genome shotgun (WGS) entry which is preliminary data.</text>
</comment>
<feature type="domain" description="Transposase IS204/IS1001/IS1096/IS1165 DDE" evidence="2">
    <location>
        <begin position="6"/>
        <end position="44"/>
    </location>
</feature>
<proteinExistence type="predicted"/>
<dbReference type="Pfam" id="PF01610">
    <property type="entry name" value="DDE_Tnp_ISL3"/>
    <property type="match status" value="1"/>
</dbReference>
<gene>
    <name evidence="3" type="ORF">B1A_19910</name>
</gene>
<protein>
    <submittedName>
        <fullName evidence="3">Transposase IS204/IS1001/IS1096/IS1165 family protein</fullName>
    </submittedName>
</protein>
<sequence length="82" mass="9246">MTGPYCNIVRTRVTNGMLEAFNGLIQSAKRRARGYRNPQTLILMAYLIAGKLSFNLTQSGLTTRNSQEPKKRYARHTPLTST</sequence>
<dbReference type="EMBL" id="AUZX01014691">
    <property type="protein sequence ID" value="EQD31496.1"/>
    <property type="molecule type" value="Genomic_DNA"/>
</dbReference>
<organism evidence="3">
    <name type="scientific">mine drainage metagenome</name>
    <dbReference type="NCBI Taxonomy" id="410659"/>
    <lineage>
        <taxon>unclassified sequences</taxon>
        <taxon>metagenomes</taxon>
        <taxon>ecological metagenomes</taxon>
    </lineage>
</organism>